<feature type="compositionally biased region" description="Polar residues" evidence="1">
    <location>
        <begin position="12"/>
        <end position="43"/>
    </location>
</feature>
<evidence type="ECO:0000256" key="1">
    <source>
        <dbReference type="SAM" id="MobiDB-lite"/>
    </source>
</evidence>
<accession>A0AA40THH7</accession>
<organism evidence="2 3">
    <name type="scientific">Citrobacter freundii</name>
    <dbReference type="NCBI Taxonomy" id="546"/>
    <lineage>
        <taxon>Bacteria</taxon>
        <taxon>Pseudomonadati</taxon>
        <taxon>Pseudomonadota</taxon>
        <taxon>Gammaproteobacteria</taxon>
        <taxon>Enterobacterales</taxon>
        <taxon>Enterobacteriaceae</taxon>
        <taxon>Citrobacter</taxon>
        <taxon>Citrobacter freundii complex</taxon>
    </lineage>
</organism>
<evidence type="ECO:0000313" key="3">
    <source>
        <dbReference type="Proteomes" id="UP000050520"/>
    </source>
</evidence>
<dbReference type="EMBL" id="LJEB01000302">
    <property type="protein sequence ID" value="KPR46149.1"/>
    <property type="molecule type" value="Genomic_DNA"/>
</dbReference>
<dbReference type="AlphaFoldDB" id="A0AA40THH7"/>
<protein>
    <submittedName>
        <fullName evidence="2">Uncharacterized protein</fullName>
    </submittedName>
</protein>
<reference evidence="2 3" key="2">
    <citation type="journal article" date="2017" name="PLoS ONE">
        <title>Genomic and phenotypic characterisation of fluoroquinolone resistance mechanisms in Enterobacteriaceae in Durban, South Africa.</title>
        <authorList>
            <person name="Osei Sekyere J."/>
            <person name="Amoako D.G."/>
        </authorList>
    </citation>
    <scope>NUCLEOTIDE SEQUENCE [LARGE SCALE GENOMIC DNA]</scope>
    <source>
        <strain evidence="2 3">ST62:944112508</strain>
    </source>
</reference>
<evidence type="ECO:0000313" key="2">
    <source>
        <dbReference type="EMBL" id="KPR46149.1"/>
    </source>
</evidence>
<comment type="caution">
    <text evidence="2">The sequence shown here is derived from an EMBL/GenBank/DDBJ whole genome shotgun (WGS) entry which is preliminary data.</text>
</comment>
<dbReference type="Proteomes" id="UP000050520">
    <property type="component" value="Unassembled WGS sequence"/>
</dbReference>
<feature type="non-terminal residue" evidence="2">
    <location>
        <position position="1"/>
    </location>
</feature>
<sequence length="87" mass="8976">TVNAQGAEGHNGLNQNSNYGGSETTNINTQGAGGHSDSNNGGTMFSDPPPARATQSHQEYVPVHPRNKENNGGHSGGNDDMIISSSK</sequence>
<dbReference type="RefSeq" id="WP_226999342.1">
    <property type="nucleotide sequence ID" value="NZ_LJEB01000302.1"/>
</dbReference>
<name>A0AA40THH7_CITFR</name>
<feature type="region of interest" description="Disordered" evidence="1">
    <location>
        <begin position="1"/>
        <end position="87"/>
    </location>
</feature>
<gene>
    <name evidence="2" type="ORF">AN672_28920</name>
</gene>
<proteinExistence type="predicted"/>
<reference evidence="3" key="1">
    <citation type="submission" date="2015-09" db="EMBL/GenBank/DDBJ databases">
        <title>Prevalence of NDMs in South Africa.</title>
        <authorList>
            <person name="Osei Sekyere J."/>
            <person name="Govinden U."/>
            <person name="Essack S."/>
            <person name="Haldorsen B."/>
            <person name="Samuelsen O."/>
            <person name="Aasnaes B."/>
            <person name="Sundsfjord A."/>
        </authorList>
    </citation>
    <scope>NUCLEOTIDE SEQUENCE [LARGE SCALE GENOMIC DNA]</scope>
    <source>
        <strain evidence="3">ST62:944112508</strain>
    </source>
</reference>